<accession>A0ABM7P920</accession>
<protein>
    <recommendedName>
        <fullName evidence="2">BON domain-containing protein</fullName>
    </recommendedName>
</protein>
<keyword evidence="4" id="KW-1185">Reference proteome</keyword>
<evidence type="ECO:0000313" key="4">
    <source>
        <dbReference type="Proteomes" id="UP001053296"/>
    </source>
</evidence>
<dbReference type="InterPro" id="IPR007055">
    <property type="entry name" value="BON_dom"/>
</dbReference>
<dbReference type="RefSeq" id="WP_229591501.1">
    <property type="nucleotide sequence ID" value="NZ_AP024485.1"/>
</dbReference>
<feature type="chain" id="PRO_5045356168" description="BON domain-containing protein" evidence="1">
    <location>
        <begin position="23"/>
        <end position="183"/>
    </location>
</feature>
<dbReference type="PANTHER" id="PTHR34606:SF15">
    <property type="entry name" value="BON DOMAIN-CONTAINING PROTEIN"/>
    <property type="match status" value="1"/>
</dbReference>
<dbReference type="InterPro" id="IPR051686">
    <property type="entry name" value="Lipoprotein_DolP"/>
</dbReference>
<dbReference type="PANTHER" id="PTHR34606">
    <property type="entry name" value="BON DOMAIN-CONTAINING PROTEIN"/>
    <property type="match status" value="1"/>
</dbReference>
<dbReference type="SMART" id="SM00749">
    <property type="entry name" value="BON"/>
    <property type="match status" value="2"/>
</dbReference>
<feature type="domain" description="BON" evidence="2">
    <location>
        <begin position="114"/>
        <end position="182"/>
    </location>
</feature>
<sequence>MRKILCLFIVLNMLFMASGCTIYNVSMDERSVGDQASDEQITFQIKGKFLEDDSVKYLDFDAASYYGHVYIVGEYESTTQIDRAVQIARSVDGVRDVTRYMLPKRPDDHCGTTDNLEIYARLKEKLISDGDTWSTNVNIKVVQCNVVLLGIVGSKAEINRVIAHAKSVAGVRSVKSYLKAQPR</sequence>
<dbReference type="PROSITE" id="PS51257">
    <property type="entry name" value="PROKAR_LIPOPROTEIN"/>
    <property type="match status" value="1"/>
</dbReference>
<feature type="signal peptide" evidence="1">
    <location>
        <begin position="1"/>
        <end position="22"/>
    </location>
</feature>
<feature type="domain" description="BON" evidence="2">
    <location>
        <begin position="37"/>
        <end position="105"/>
    </location>
</feature>
<evidence type="ECO:0000259" key="2">
    <source>
        <dbReference type="PROSITE" id="PS50914"/>
    </source>
</evidence>
<name>A0ABM7P920_9BACT</name>
<gene>
    <name evidence="3" type="ORF">PSDVSF_27730</name>
</gene>
<keyword evidence="1" id="KW-0732">Signal</keyword>
<evidence type="ECO:0000256" key="1">
    <source>
        <dbReference type="SAM" id="SignalP"/>
    </source>
</evidence>
<dbReference type="PROSITE" id="PS50914">
    <property type="entry name" value="BON"/>
    <property type="match status" value="2"/>
</dbReference>
<proteinExistence type="predicted"/>
<organism evidence="3 4">
    <name type="scientific">Pseudodesulfovibrio sediminis</name>
    <dbReference type="NCBI Taxonomy" id="2810563"/>
    <lineage>
        <taxon>Bacteria</taxon>
        <taxon>Pseudomonadati</taxon>
        <taxon>Thermodesulfobacteriota</taxon>
        <taxon>Desulfovibrionia</taxon>
        <taxon>Desulfovibrionales</taxon>
        <taxon>Desulfovibrionaceae</taxon>
    </lineage>
</organism>
<dbReference type="InterPro" id="IPR014004">
    <property type="entry name" value="Transpt-assoc_nodulatn_dom_bac"/>
</dbReference>
<dbReference type="Pfam" id="PF04972">
    <property type="entry name" value="BON"/>
    <property type="match status" value="2"/>
</dbReference>
<reference evidence="3" key="1">
    <citation type="journal article" date="2022" name="Arch. Microbiol.">
        <title>Pseudodesulfovibrio sediminis sp. nov., a mesophilic and neutrophilic sulfate-reducing bacterium isolated from sediment of a brackish lake.</title>
        <authorList>
            <person name="Takahashi A."/>
            <person name="Kojima H."/>
            <person name="Watanabe M."/>
            <person name="Fukui M."/>
        </authorList>
    </citation>
    <scope>NUCLEOTIDE SEQUENCE</scope>
    <source>
        <strain evidence="3">SF6</strain>
    </source>
</reference>
<dbReference type="Proteomes" id="UP001053296">
    <property type="component" value="Chromosome"/>
</dbReference>
<dbReference type="EMBL" id="AP024485">
    <property type="protein sequence ID" value="BCS89531.1"/>
    <property type="molecule type" value="Genomic_DNA"/>
</dbReference>
<evidence type="ECO:0000313" key="3">
    <source>
        <dbReference type="EMBL" id="BCS89531.1"/>
    </source>
</evidence>